<reference evidence="2" key="1">
    <citation type="submission" date="2014-05" db="EMBL/GenBank/DDBJ databases">
        <title>The transcriptome of the halophilic microalga Tetraselmis sp. GSL018 isolated from the Great Salt Lake, Utah.</title>
        <authorList>
            <person name="Jinkerson R.E."/>
            <person name="D'Adamo S."/>
            <person name="Posewitz M.C."/>
        </authorList>
    </citation>
    <scope>NUCLEOTIDE SEQUENCE</scope>
    <source>
        <strain evidence="2">GSL018</strain>
    </source>
</reference>
<feature type="region of interest" description="Disordered" evidence="1">
    <location>
        <begin position="191"/>
        <end position="278"/>
    </location>
</feature>
<dbReference type="EMBL" id="GBEZ01005286">
    <property type="protein sequence ID" value="JAC79999.1"/>
    <property type="molecule type" value="Transcribed_RNA"/>
</dbReference>
<feature type="compositionally biased region" description="Polar residues" evidence="1">
    <location>
        <begin position="243"/>
        <end position="267"/>
    </location>
</feature>
<feature type="region of interest" description="Disordered" evidence="1">
    <location>
        <begin position="51"/>
        <end position="86"/>
    </location>
</feature>
<evidence type="ECO:0000256" key="1">
    <source>
        <dbReference type="SAM" id="MobiDB-lite"/>
    </source>
</evidence>
<feature type="non-terminal residue" evidence="2">
    <location>
        <position position="1"/>
    </location>
</feature>
<proteinExistence type="predicted"/>
<feature type="compositionally biased region" description="Polar residues" evidence="1">
    <location>
        <begin position="192"/>
        <end position="203"/>
    </location>
</feature>
<gene>
    <name evidence="2" type="ORF">TSPGSL018_11298</name>
</gene>
<sequence>DHGTFRCTFSFVHSKRKFIENVTFKKMFVGKSWRPDNMDFQSTRFPPIFRRGDESSLHRVSPSFRQIHPHRPSDDLEPSPGKSPLASEMCADVQRTVSCFSVVPVQNGGKAETGLKRENHRRLHGNTAQVLVRSLERFRESYRQADDLRNRRSLDLGSLTRVGNASHRGNRFSEDGHSQASYRMNFEHRRQLQSPLSSTSTHGFTKHSHASPAKSRVPSKSHSEHLPRDGSVLSGGCRFSGIRTATSLRTDNRHVSGNSENQQDTGNSGVGSILGSDGKHNERDCSFPICKSEPALTARKPLEENGWHCKSSWHSETAQDSPFATAPSSNRLSKVSFYCNEGSSHQVPGENVAEAKSDLRHSDPRERASVFERVAESVFHLSESQDKYESFLRKMEHLE</sequence>
<evidence type="ECO:0000313" key="2">
    <source>
        <dbReference type="EMBL" id="JAC79999.1"/>
    </source>
</evidence>
<dbReference type="AlphaFoldDB" id="A0A061SAD0"/>
<name>A0A061SAD0_9CHLO</name>
<accession>A0A061SAD0</accession>
<protein>
    <submittedName>
        <fullName evidence="2">Uncharacterized protein</fullName>
    </submittedName>
</protein>
<organism evidence="2">
    <name type="scientific">Tetraselmis sp. GSL018</name>
    <dbReference type="NCBI Taxonomy" id="582737"/>
    <lineage>
        <taxon>Eukaryota</taxon>
        <taxon>Viridiplantae</taxon>
        <taxon>Chlorophyta</taxon>
        <taxon>core chlorophytes</taxon>
        <taxon>Chlorodendrophyceae</taxon>
        <taxon>Chlorodendrales</taxon>
        <taxon>Chlorodendraceae</taxon>
        <taxon>Tetraselmis</taxon>
    </lineage>
</organism>